<feature type="chain" id="PRO_5004732358" description="Lipoprotein" evidence="1">
    <location>
        <begin position="20"/>
        <end position="143"/>
    </location>
</feature>
<evidence type="ECO:0000313" key="2">
    <source>
        <dbReference type="EMBL" id="GAD90519.1"/>
    </source>
</evidence>
<protein>
    <recommendedName>
        <fullName evidence="4">Lipoprotein</fullName>
    </recommendedName>
</protein>
<dbReference type="EMBL" id="BAUJ01000046">
    <property type="protein sequence ID" value="GAD90519.1"/>
    <property type="molecule type" value="Genomic_DNA"/>
</dbReference>
<evidence type="ECO:0000256" key="1">
    <source>
        <dbReference type="SAM" id="SignalP"/>
    </source>
</evidence>
<dbReference type="Proteomes" id="UP000017800">
    <property type="component" value="Unassembled WGS sequence"/>
</dbReference>
<evidence type="ECO:0000313" key="3">
    <source>
        <dbReference type="Proteomes" id="UP000017800"/>
    </source>
</evidence>
<organism evidence="2 3">
    <name type="scientific">Vibrio halioticoli NBRC 102217</name>
    <dbReference type="NCBI Taxonomy" id="1219072"/>
    <lineage>
        <taxon>Bacteria</taxon>
        <taxon>Pseudomonadati</taxon>
        <taxon>Pseudomonadota</taxon>
        <taxon>Gammaproteobacteria</taxon>
        <taxon>Vibrionales</taxon>
        <taxon>Vibrionaceae</taxon>
        <taxon>Vibrio</taxon>
    </lineage>
</organism>
<dbReference type="AlphaFoldDB" id="V5F4Z9"/>
<keyword evidence="3" id="KW-1185">Reference proteome</keyword>
<sequence length="143" mass="16045">MKINSVALLFLTAITLAGCALPRNSYTWTRYDDEAATKGYRKNVEGTKGLGYEFIKASVHLDGDQILYENEVKPLTSDKEVSEGAAKDFAYAVCNTAKHRKIHSIIIATRNASSYGVRIAMDYYDKPGQIVQKVTCWHQDEVY</sequence>
<comment type="caution">
    <text evidence="2">The sequence shown here is derived from an EMBL/GenBank/DDBJ whole genome shotgun (WGS) entry which is preliminary data.</text>
</comment>
<proteinExistence type="predicted"/>
<feature type="signal peptide" evidence="1">
    <location>
        <begin position="1"/>
        <end position="19"/>
    </location>
</feature>
<reference evidence="2 3" key="2">
    <citation type="submission" date="2013-11" db="EMBL/GenBank/DDBJ databases">
        <title>Whole genome shotgun sequence of Vibrio halioticoli NBRC 102217.</title>
        <authorList>
            <person name="Isaki S."/>
            <person name="Kimura A."/>
            <person name="Ohji S."/>
            <person name="Hosoyama A."/>
            <person name="Fujita N."/>
            <person name="Hashimoto M."/>
            <person name="Hosoyama Y."/>
            <person name="Yamazoe A."/>
        </authorList>
    </citation>
    <scope>NUCLEOTIDE SEQUENCE [LARGE SCALE GENOMIC DNA]</scope>
    <source>
        <strain evidence="2 3">NBRC 102217</strain>
    </source>
</reference>
<accession>V5F4Z9</accession>
<evidence type="ECO:0008006" key="4">
    <source>
        <dbReference type="Google" id="ProtNLM"/>
    </source>
</evidence>
<reference evidence="2 3" key="1">
    <citation type="submission" date="2013-10" db="EMBL/GenBank/DDBJ databases">
        <authorList>
            <person name="Ichikawa N."/>
            <person name="Kimura A."/>
            <person name="Ohji S."/>
            <person name="Hosoyama A."/>
            <person name="Fujita N."/>
        </authorList>
    </citation>
    <scope>NUCLEOTIDE SEQUENCE [LARGE SCALE GENOMIC DNA]</scope>
    <source>
        <strain evidence="2 3">NBRC 102217</strain>
    </source>
</reference>
<name>V5F4Z9_9VIBR</name>
<keyword evidence="1" id="KW-0732">Signal</keyword>
<gene>
    <name evidence="2" type="ORF">VHA01S_046_00280</name>
</gene>
<dbReference type="PROSITE" id="PS51257">
    <property type="entry name" value="PROKAR_LIPOPROTEIN"/>
    <property type="match status" value="1"/>
</dbReference>